<name>A0A7S6WNS8_9SPIR</name>
<sequence length="227" mass="27618">MRWAYFRQCRWHCLKTPASLPFGKRRVLYAVSHFVAKRRKINNPQNLKIFPVVYFMRWAYFRQCRWHCLKTPASLPFGKRRVLYAVSHFVAKRRKINNPQNLKIFPVVYFMRWAYFRQCRWHCLKTPASLPFGKRRVLYAVSHFVAKRRKINNPQNLKIFPVVYFMRWAYFRQCRWHCLKTPASLPFGKRRVLYAVSHFVAKRRKINNPRNLKILAVAEFIGRFFGK</sequence>
<gene>
    <name evidence="1" type="ORF">IFE08_11350</name>
</gene>
<evidence type="ECO:0000313" key="2">
    <source>
        <dbReference type="Proteomes" id="UP000593915"/>
    </source>
</evidence>
<protein>
    <submittedName>
        <fullName evidence="1">Uncharacterized protein</fullName>
    </submittedName>
</protein>
<accession>A0A7S6WNS8</accession>
<dbReference type="EMBL" id="CP061839">
    <property type="protein sequence ID" value="QOW60399.1"/>
    <property type="molecule type" value="Genomic_DNA"/>
</dbReference>
<dbReference type="AlphaFoldDB" id="A0A7S6WNS8"/>
<evidence type="ECO:0000313" key="1">
    <source>
        <dbReference type="EMBL" id="QOW60399.1"/>
    </source>
</evidence>
<proteinExistence type="predicted"/>
<organism evidence="1 2">
    <name type="scientific">Treponema pedis</name>
    <dbReference type="NCBI Taxonomy" id="409322"/>
    <lineage>
        <taxon>Bacteria</taxon>
        <taxon>Pseudomonadati</taxon>
        <taxon>Spirochaetota</taxon>
        <taxon>Spirochaetia</taxon>
        <taxon>Spirochaetales</taxon>
        <taxon>Treponemataceae</taxon>
        <taxon>Treponema</taxon>
    </lineage>
</organism>
<dbReference type="Proteomes" id="UP000593915">
    <property type="component" value="Chromosome"/>
</dbReference>
<dbReference type="RefSeq" id="WP_194075937.1">
    <property type="nucleotide sequence ID" value="NZ_CP061839.1"/>
</dbReference>
<reference evidence="1 2" key="1">
    <citation type="submission" date="2020-09" db="EMBL/GenBank/DDBJ databases">
        <title>Characterization of Treponema spp. from bovine digital dermatitis in Korea.</title>
        <authorList>
            <person name="Espiritu H.M."/>
            <person name="Cho Y.I."/>
            <person name="Mamuad L."/>
        </authorList>
    </citation>
    <scope>NUCLEOTIDE SEQUENCE [LARGE SCALE GENOMIC DNA]</scope>
    <source>
        <strain evidence="1 2">KS1</strain>
    </source>
</reference>